<name>E9G7S7_DAPPU</name>
<sequence length="171" mass="19081">MRLDLDKNADRRLLILILGFISTLGSAGLFRGQFAGFFISGDPRVDGNPANIDAGSAVLEAVQQIPYFSDAVVRRFTEGRDSFDCEARVREDVDYRNCGIRSIDGGQDEDDWGPDVRKFHEKDSCYHLLGIFRNGETNHLIGEGEGVRSWSSMMATRARRGWEGGSRVSVF</sequence>
<dbReference type="AlphaFoldDB" id="E9G7S7"/>
<evidence type="ECO:0000313" key="2">
    <source>
        <dbReference type="Proteomes" id="UP000000305"/>
    </source>
</evidence>
<dbReference type="EMBL" id="GL732534">
    <property type="protein sequence ID" value="EFX84531.1"/>
    <property type="molecule type" value="Genomic_DNA"/>
</dbReference>
<organism evidence="1 2">
    <name type="scientific">Daphnia pulex</name>
    <name type="common">Water flea</name>
    <dbReference type="NCBI Taxonomy" id="6669"/>
    <lineage>
        <taxon>Eukaryota</taxon>
        <taxon>Metazoa</taxon>
        <taxon>Ecdysozoa</taxon>
        <taxon>Arthropoda</taxon>
        <taxon>Crustacea</taxon>
        <taxon>Branchiopoda</taxon>
        <taxon>Diplostraca</taxon>
        <taxon>Cladocera</taxon>
        <taxon>Anomopoda</taxon>
        <taxon>Daphniidae</taxon>
        <taxon>Daphnia</taxon>
    </lineage>
</organism>
<dbReference type="InParanoid" id="E9G7S7"/>
<reference evidence="1 2" key="1">
    <citation type="journal article" date="2011" name="Science">
        <title>The ecoresponsive genome of Daphnia pulex.</title>
        <authorList>
            <person name="Colbourne J.K."/>
            <person name="Pfrender M.E."/>
            <person name="Gilbert D."/>
            <person name="Thomas W.K."/>
            <person name="Tucker A."/>
            <person name="Oakley T.H."/>
            <person name="Tokishita S."/>
            <person name="Aerts A."/>
            <person name="Arnold G.J."/>
            <person name="Basu M.K."/>
            <person name="Bauer D.J."/>
            <person name="Caceres C.E."/>
            <person name="Carmel L."/>
            <person name="Casola C."/>
            <person name="Choi J.H."/>
            <person name="Detter J.C."/>
            <person name="Dong Q."/>
            <person name="Dusheyko S."/>
            <person name="Eads B.D."/>
            <person name="Frohlich T."/>
            <person name="Geiler-Samerotte K.A."/>
            <person name="Gerlach D."/>
            <person name="Hatcher P."/>
            <person name="Jogdeo S."/>
            <person name="Krijgsveld J."/>
            <person name="Kriventseva E.V."/>
            <person name="Kultz D."/>
            <person name="Laforsch C."/>
            <person name="Lindquist E."/>
            <person name="Lopez J."/>
            <person name="Manak J.R."/>
            <person name="Muller J."/>
            <person name="Pangilinan J."/>
            <person name="Patwardhan R.P."/>
            <person name="Pitluck S."/>
            <person name="Pritham E.J."/>
            <person name="Rechtsteiner A."/>
            <person name="Rho M."/>
            <person name="Rogozin I.B."/>
            <person name="Sakarya O."/>
            <person name="Salamov A."/>
            <person name="Schaack S."/>
            <person name="Shapiro H."/>
            <person name="Shiga Y."/>
            <person name="Skalitzky C."/>
            <person name="Smith Z."/>
            <person name="Souvorov A."/>
            <person name="Sung W."/>
            <person name="Tang Z."/>
            <person name="Tsuchiya D."/>
            <person name="Tu H."/>
            <person name="Vos H."/>
            <person name="Wang M."/>
            <person name="Wolf Y.I."/>
            <person name="Yamagata H."/>
            <person name="Yamada T."/>
            <person name="Ye Y."/>
            <person name="Shaw J.R."/>
            <person name="Andrews J."/>
            <person name="Crease T.J."/>
            <person name="Tang H."/>
            <person name="Lucas S.M."/>
            <person name="Robertson H.M."/>
            <person name="Bork P."/>
            <person name="Koonin E.V."/>
            <person name="Zdobnov E.M."/>
            <person name="Grigoriev I.V."/>
            <person name="Lynch M."/>
            <person name="Boore J.L."/>
        </authorList>
    </citation>
    <scope>NUCLEOTIDE SEQUENCE [LARGE SCALE GENOMIC DNA]</scope>
</reference>
<proteinExistence type="predicted"/>
<dbReference type="Proteomes" id="UP000000305">
    <property type="component" value="Unassembled WGS sequence"/>
</dbReference>
<keyword evidence="2" id="KW-1185">Reference proteome</keyword>
<evidence type="ECO:0000313" key="1">
    <source>
        <dbReference type="EMBL" id="EFX84531.1"/>
    </source>
</evidence>
<protein>
    <submittedName>
        <fullName evidence="1">Uncharacterized protein</fullName>
    </submittedName>
</protein>
<dbReference type="HOGENOM" id="CLU_1564454_0_0_1"/>
<gene>
    <name evidence="1" type="ORF">DAPPUDRAFT_99701</name>
</gene>
<dbReference type="KEGG" id="dpx:DAPPUDRAFT_99701"/>
<accession>E9G7S7</accession>